<evidence type="ECO:0000256" key="1">
    <source>
        <dbReference type="SAM" id="Phobius"/>
    </source>
</evidence>
<protein>
    <submittedName>
        <fullName evidence="2">Uncharacterized protein</fullName>
    </submittedName>
</protein>
<name>A0A6V7VTI8_MELEN</name>
<reference evidence="2 3" key="1">
    <citation type="submission" date="2020-08" db="EMBL/GenBank/DDBJ databases">
        <authorList>
            <person name="Koutsovoulos G."/>
            <person name="Danchin GJ E."/>
        </authorList>
    </citation>
    <scope>NUCLEOTIDE SEQUENCE [LARGE SCALE GENOMIC DNA]</scope>
</reference>
<dbReference type="Gene3D" id="1.10.287.70">
    <property type="match status" value="1"/>
</dbReference>
<comment type="caution">
    <text evidence="2">The sequence shown here is derived from an EMBL/GenBank/DDBJ whole genome shotgun (WGS) entry which is preliminary data.</text>
</comment>
<proteinExistence type="predicted"/>
<evidence type="ECO:0000313" key="2">
    <source>
        <dbReference type="EMBL" id="CAD2178139.1"/>
    </source>
</evidence>
<accession>A0A6V7VTI8</accession>
<dbReference type="AlphaFoldDB" id="A0A6V7VTI8"/>
<feature type="transmembrane region" description="Helical" evidence="1">
    <location>
        <begin position="12"/>
        <end position="34"/>
    </location>
</feature>
<dbReference type="Proteomes" id="UP000580250">
    <property type="component" value="Unassembled WGS sequence"/>
</dbReference>
<dbReference type="EMBL" id="CAJEWN010000313">
    <property type="protein sequence ID" value="CAD2178139.1"/>
    <property type="molecule type" value="Genomic_DNA"/>
</dbReference>
<sequence length="113" mass="13385">MYISSIWKKLLANISCFLLLFLYSLFGGVAFLYFEREKSLEEWDKLIEKKFDCIDFILRSNHSKLLKSKKIAEECLIGIYDPVEDRRRQSWNFRNAFLYGFGILTTLGGFSFE</sequence>
<keyword evidence="1" id="KW-0472">Membrane</keyword>
<dbReference type="SUPFAM" id="SSF81324">
    <property type="entry name" value="Voltage-gated potassium channels"/>
    <property type="match status" value="1"/>
</dbReference>
<feature type="transmembrane region" description="Helical" evidence="1">
    <location>
        <begin position="96"/>
        <end position="112"/>
    </location>
</feature>
<evidence type="ECO:0000313" key="3">
    <source>
        <dbReference type="Proteomes" id="UP000580250"/>
    </source>
</evidence>
<keyword evidence="1" id="KW-0812">Transmembrane</keyword>
<gene>
    <name evidence="2" type="ORF">MENT_LOCUS30062</name>
</gene>
<organism evidence="2 3">
    <name type="scientific">Meloidogyne enterolobii</name>
    <name type="common">Root-knot nematode worm</name>
    <name type="synonym">Meloidogyne mayaguensis</name>
    <dbReference type="NCBI Taxonomy" id="390850"/>
    <lineage>
        <taxon>Eukaryota</taxon>
        <taxon>Metazoa</taxon>
        <taxon>Ecdysozoa</taxon>
        <taxon>Nematoda</taxon>
        <taxon>Chromadorea</taxon>
        <taxon>Rhabditida</taxon>
        <taxon>Tylenchina</taxon>
        <taxon>Tylenchomorpha</taxon>
        <taxon>Tylenchoidea</taxon>
        <taxon>Meloidogynidae</taxon>
        <taxon>Meloidogyninae</taxon>
        <taxon>Meloidogyne</taxon>
    </lineage>
</organism>
<keyword evidence="1" id="KW-1133">Transmembrane helix</keyword>